<organism evidence="2">
    <name type="scientific">Nothobranchius furzeri</name>
    <name type="common">Turquoise killifish</name>
    <dbReference type="NCBI Taxonomy" id="105023"/>
    <lineage>
        <taxon>Eukaryota</taxon>
        <taxon>Metazoa</taxon>
        <taxon>Chordata</taxon>
        <taxon>Craniata</taxon>
        <taxon>Vertebrata</taxon>
        <taxon>Euteleostomi</taxon>
        <taxon>Actinopterygii</taxon>
        <taxon>Neopterygii</taxon>
        <taxon>Teleostei</taxon>
        <taxon>Neoteleostei</taxon>
        <taxon>Acanthomorphata</taxon>
        <taxon>Ovalentaria</taxon>
        <taxon>Atherinomorphae</taxon>
        <taxon>Cyprinodontiformes</taxon>
        <taxon>Nothobranchiidae</taxon>
        <taxon>Nothobranchius</taxon>
    </lineage>
</organism>
<keyword evidence="1" id="KW-0812">Transmembrane</keyword>
<feature type="transmembrane region" description="Helical" evidence="1">
    <location>
        <begin position="25"/>
        <end position="47"/>
    </location>
</feature>
<protein>
    <submittedName>
        <fullName evidence="2">Chromosome 15 SCAF14992, whole genome shotgun sequence, Uncharacterized protein</fullName>
    </submittedName>
</protein>
<name>A0A1A8B1U5_NOTFU</name>
<evidence type="ECO:0000313" key="2">
    <source>
        <dbReference type="EMBL" id="SBP60450.1"/>
    </source>
</evidence>
<keyword evidence="1" id="KW-1133">Transmembrane helix</keyword>
<reference evidence="2" key="2">
    <citation type="submission" date="2017-09" db="EMBL/GenBank/DDBJ databases">
        <title>The genome of a short-lived fish provides insights into sex chromosome evolution and the genetic control of aging.</title>
        <authorList>
            <person name="Reichwald K."/>
            <person name="Felder M."/>
            <person name="Petzold A."/>
            <person name="Koch P."/>
            <person name="Groth M."/>
            <person name="Platzer M."/>
        </authorList>
    </citation>
    <scope>NUCLEOTIDE SEQUENCE</scope>
    <source>
        <tissue evidence="2">Brain</tissue>
    </source>
</reference>
<gene>
    <name evidence="2" type="primary">Nfu_g_1_020252</name>
</gene>
<sequence>VNLSEGPGTACSLCFLLRLTRRRSFYTSLVFFVCLSSVTISVSRLFFFCPPHPDLPVTTISPLQHSYKCARVSPV</sequence>
<proteinExistence type="predicted"/>
<feature type="non-terminal residue" evidence="2">
    <location>
        <position position="75"/>
    </location>
</feature>
<dbReference type="AlphaFoldDB" id="A0A1A8B1U5"/>
<keyword evidence="1" id="KW-0472">Membrane</keyword>
<accession>A0A1A8B1U5</accession>
<evidence type="ECO:0000256" key="1">
    <source>
        <dbReference type="SAM" id="Phobius"/>
    </source>
</evidence>
<feature type="non-terminal residue" evidence="2">
    <location>
        <position position="1"/>
    </location>
</feature>
<reference evidence="2" key="1">
    <citation type="submission" date="2016-05" db="EMBL/GenBank/DDBJ databases">
        <authorList>
            <person name="Senf B."/>
        </authorList>
    </citation>
    <scope>NUCLEOTIDE SEQUENCE</scope>
    <source>
        <tissue evidence="2">Brain</tissue>
    </source>
</reference>
<dbReference type="EMBL" id="HADY01021965">
    <property type="protein sequence ID" value="SBP60450.1"/>
    <property type="molecule type" value="Transcribed_RNA"/>
</dbReference>